<keyword evidence="5" id="KW-1185">Reference proteome</keyword>
<accession>A0ABT6W4X5</accession>
<dbReference type="InterPro" id="IPR016039">
    <property type="entry name" value="Thiolase-like"/>
</dbReference>
<proteinExistence type="predicted"/>
<evidence type="ECO:0000313" key="5">
    <source>
        <dbReference type="Proteomes" id="UP001156398"/>
    </source>
</evidence>
<dbReference type="SUPFAM" id="SSF53901">
    <property type="entry name" value="Thiolase-like"/>
    <property type="match status" value="1"/>
</dbReference>
<name>A0ABT6W4X5_9ACTN</name>
<dbReference type="InterPro" id="IPR013747">
    <property type="entry name" value="ACP_syn_III_C"/>
</dbReference>
<dbReference type="PANTHER" id="PTHR34069">
    <property type="entry name" value="3-OXOACYL-[ACYL-CARRIER-PROTEIN] SYNTHASE 3"/>
    <property type="match status" value="1"/>
</dbReference>
<protein>
    <submittedName>
        <fullName evidence="4">3-oxoacyl-[acyl-carrier-protein] synthase III C-terminal domain-containing protein</fullName>
    </submittedName>
</protein>
<comment type="caution">
    <text evidence="4">The sequence shown here is derived from an EMBL/GenBank/DDBJ whole genome shotgun (WGS) entry which is preliminary data.</text>
</comment>
<dbReference type="RefSeq" id="WP_271325926.1">
    <property type="nucleotide sequence ID" value="NZ_JAAGKO020000025.1"/>
</dbReference>
<dbReference type="Proteomes" id="UP001156398">
    <property type="component" value="Unassembled WGS sequence"/>
</dbReference>
<dbReference type="EMBL" id="JAAGKO020000025">
    <property type="protein sequence ID" value="MDI5964566.1"/>
    <property type="molecule type" value="Genomic_DNA"/>
</dbReference>
<keyword evidence="2" id="KW-0012">Acyltransferase</keyword>
<keyword evidence="1" id="KW-0808">Transferase</keyword>
<feature type="domain" description="Beta-ketoacyl-[acyl-carrier-protein] synthase III C-terminal" evidence="3">
    <location>
        <begin position="233"/>
        <end position="321"/>
    </location>
</feature>
<dbReference type="PANTHER" id="PTHR34069:SF2">
    <property type="entry name" value="BETA-KETOACYL-[ACYL-CARRIER-PROTEIN] SYNTHASE III"/>
    <property type="match status" value="1"/>
</dbReference>
<evidence type="ECO:0000256" key="2">
    <source>
        <dbReference type="ARBA" id="ARBA00023315"/>
    </source>
</evidence>
<sequence length="326" mass="35308">MAAAEVPAAPAVGLSRVSVRLPGRVEPVDDILARAGHGARESRMFRVQGLRNSVTLAEDERMEDQLVAAGLAALDGGPAGLVLYGHTLLMRQIDLCGDFRDRLRDRLGLPGSHFFGVSHINCVSVLRSVELARRYLGRRGADPAERVLVIGGDQASCNDRARVFPGLSVSGDSVAAAVVHGPGAGRPRYRYLSGATGRDTRFHRSRRMTPEDIAAYPEVCRTQVVDVVRRAARQAGIGLDGIDWVMPQLSNRMVWSSFSTKSGFPWDRICLDLLPERGHNFGTDSLMALEHADSSGRLRPGDRCALVAIGRGAYFQAVLVEVVDDS</sequence>
<gene>
    <name evidence="4" type="ORF">POF43_017845</name>
</gene>
<evidence type="ECO:0000259" key="3">
    <source>
        <dbReference type="Pfam" id="PF08541"/>
    </source>
</evidence>
<reference evidence="4 5" key="1">
    <citation type="submission" date="2023-05" db="EMBL/GenBank/DDBJ databases">
        <title>Streptantibioticus silvisoli sp. nov., acidotolerant actinomycetes 1 from pine litter.</title>
        <authorList>
            <person name="Swiecimska M."/>
            <person name="Golinska P."/>
            <person name="Sangal V."/>
            <person name="Wachnowicz B."/>
            <person name="Goodfellow M."/>
        </authorList>
    </citation>
    <scope>NUCLEOTIDE SEQUENCE [LARGE SCALE GENOMIC DNA]</scope>
    <source>
        <strain evidence="4 5">SL54</strain>
    </source>
</reference>
<dbReference type="Pfam" id="PF08541">
    <property type="entry name" value="ACP_syn_III_C"/>
    <property type="match status" value="1"/>
</dbReference>
<evidence type="ECO:0000256" key="1">
    <source>
        <dbReference type="ARBA" id="ARBA00022679"/>
    </source>
</evidence>
<dbReference type="Gene3D" id="3.40.47.10">
    <property type="match status" value="2"/>
</dbReference>
<organism evidence="4 5">
    <name type="scientific">Streptantibioticus silvisoli</name>
    <dbReference type="NCBI Taxonomy" id="2705255"/>
    <lineage>
        <taxon>Bacteria</taxon>
        <taxon>Bacillati</taxon>
        <taxon>Actinomycetota</taxon>
        <taxon>Actinomycetes</taxon>
        <taxon>Kitasatosporales</taxon>
        <taxon>Streptomycetaceae</taxon>
        <taxon>Streptantibioticus</taxon>
    </lineage>
</organism>
<evidence type="ECO:0000313" key="4">
    <source>
        <dbReference type="EMBL" id="MDI5964566.1"/>
    </source>
</evidence>